<keyword evidence="14" id="KW-0325">Glycoprotein</keyword>
<feature type="region of interest" description="Disordered" evidence="18">
    <location>
        <begin position="523"/>
        <end position="543"/>
    </location>
</feature>
<evidence type="ECO:0000256" key="10">
    <source>
        <dbReference type="ARBA" id="ARBA00023049"/>
    </source>
</evidence>
<comment type="catalytic activity">
    <reaction evidence="1">
        <text>Preference for hydrophobic residues at P1 and P1' and basic residues at P2' and P3'. A model nonapeptide is cleaved at -Ala-Tyr-|-Leu-Lys-Lys-.</text>
        <dbReference type="EC" id="3.4.24.36"/>
    </reaction>
</comment>
<keyword evidence="9" id="KW-0130">Cell adhesion</keyword>
<feature type="active site" evidence="15">
    <location>
        <position position="204"/>
    </location>
</feature>
<reference evidence="20" key="1">
    <citation type="submission" date="2015-09" db="EMBL/GenBank/DDBJ databases">
        <authorList>
            <consortium name="Pathogen Informatics"/>
        </authorList>
    </citation>
    <scope>NUCLEOTIDE SEQUENCE [LARGE SCALE GENOMIC DNA]</scope>
    <source>
        <strain evidence="20">Lake Konstanz</strain>
    </source>
</reference>
<feature type="binding site" evidence="16">
    <location>
        <position position="207"/>
    </location>
    <ligand>
        <name>Zn(2+)</name>
        <dbReference type="ChEBI" id="CHEBI:29105"/>
        <note>catalytic</note>
    </ligand>
</feature>
<evidence type="ECO:0000256" key="3">
    <source>
        <dbReference type="ARBA" id="ARBA00005860"/>
    </source>
</evidence>
<dbReference type="SUPFAM" id="SSF55486">
    <property type="entry name" value="Metalloproteases ('zincins'), catalytic domain"/>
    <property type="match status" value="1"/>
</dbReference>
<dbReference type="GO" id="GO:0004222">
    <property type="term" value="F:metalloendopeptidase activity"/>
    <property type="evidence" value="ECO:0007669"/>
    <property type="project" value="UniProtKB-UniRule"/>
</dbReference>
<dbReference type="OrthoDB" id="10266053at2759"/>
<dbReference type="Gene3D" id="2.10.55.10">
    <property type="entry name" value="Leishmanolysin domain 3"/>
    <property type="match status" value="1"/>
</dbReference>
<evidence type="ECO:0000256" key="17">
    <source>
        <dbReference type="RuleBase" id="RU366077"/>
    </source>
</evidence>
<evidence type="ECO:0000256" key="7">
    <source>
        <dbReference type="ARBA" id="ARBA00022801"/>
    </source>
</evidence>
<dbReference type="AlphaFoldDB" id="A0A0S4IUU1"/>
<comment type="cofactor">
    <cofactor evidence="16 17">
        <name>Zn(2+)</name>
        <dbReference type="ChEBI" id="CHEBI:29105"/>
    </cofactor>
    <text evidence="16 17">Binds 1 zinc ion per subunit.</text>
</comment>
<dbReference type="PANTHER" id="PTHR10942:SF0">
    <property type="entry name" value="LEISHMANOLYSIN-LIKE PEPTIDASE"/>
    <property type="match status" value="1"/>
</dbReference>
<comment type="subcellular location">
    <subcellularLocation>
        <location evidence="2">Membrane</location>
    </subcellularLocation>
</comment>
<evidence type="ECO:0000256" key="8">
    <source>
        <dbReference type="ARBA" id="ARBA00022833"/>
    </source>
</evidence>
<evidence type="ECO:0000256" key="16">
    <source>
        <dbReference type="PIRSR" id="PIRSR601577-2"/>
    </source>
</evidence>
<keyword evidence="4 17" id="KW-0645">Protease</keyword>
<evidence type="ECO:0000256" key="5">
    <source>
        <dbReference type="ARBA" id="ARBA00022723"/>
    </source>
</evidence>
<evidence type="ECO:0000256" key="12">
    <source>
        <dbReference type="ARBA" id="ARBA00023145"/>
    </source>
</evidence>
<protein>
    <recommendedName>
        <fullName evidence="17">Leishmanolysin-like peptidase</fullName>
        <ecNumber evidence="17">3.4.24.-</ecNumber>
    </recommendedName>
</protein>
<name>A0A0S4IUU1_BODSA</name>
<accession>A0A0S4IUU1</accession>
<evidence type="ECO:0000256" key="2">
    <source>
        <dbReference type="ARBA" id="ARBA00004370"/>
    </source>
</evidence>
<dbReference type="PANTHER" id="PTHR10942">
    <property type="entry name" value="LEISHMANOLYSIN-LIKE PEPTIDASE"/>
    <property type="match status" value="1"/>
</dbReference>
<keyword evidence="12" id="KW-0865">Zymogen</keyword>
<dbReference type="EMBL" id="CYKH01000483">
    <property type="protein sequence ID" value="CUF99461.1"/>
    <property type="molecule type" value="Genomic_DNA"/>
</dbReference>
<evidence type="ECO:0000313" key="19">
    <source>
        <dbReference type="EMBL" id="CUF99461.1"/>
    </source>
</evidence>
<feature type="non-terminal residue" evidence="19">
    <location>
        <position position="1"/>
    </location>
</feature>
<dbReference type="OMA" id="FCASING"/>
<proteinExistence type="inferred from homology"/>
<sequence length="659" mass="69631">PTAFPHHQVSHEFMEMSADGSMKRLRSEQAVSYVGSTFRSIRIKYYFNVDGNGQCSTVGQNVTTYRGNATVLCAETDILTDAKKAYIMNTIMSGGTEYLMDALNVIPVVGNLTIPGTYCGNTPGIAVPEVHRTVGVDNVDFILYVTANPLPTPGNTVAFAATCFSDQNRRPIAGSINFVPATLGNAAVLKVSQTNLDMNTAIHEACHALGYSSFFQYGYVDMNGVTRSGGTSSAYDNTLQKTTTKMTSPRVVAAAQAYFNCSTLTGVEIEDQGGSGTQGVHWEKRILAQEFIAGILSGAATFVSSLTLAYFEDTGHYTANYDMAEDAGMLWYKNKGCTVLSQKCNSAANQASGEFCFDTNAATKYCTNDLTAGGYCGVKSYPSGVPAAFRYFSDLTLGSNVVLDDYCPSVLPYSTKICIEATNSDTQNIYGNTYHPASRCFISNLVASSESPGSTQDTRCFPYSCSIVTGSLLLNIQGQTARCPVDGSAGTADLSQVSGYVGMIQCPAASVFCASINGPTPAPTPAPPTPVPTPAPPGYTAAPAPADHSTKLWYNASMPVNCVNRTACAANLASLFPACRLIAMRLSECFGTNCQAEMMAWAANASFTAKCNNIDEFATQCLESYAGAAALCSLATGSASLAGLSAAVVLLALLLQLWT</sequence>
<dbReference type="Pfam" id="PF01457">
    <property type="entry name" value="Peptidase_M8"/>
    <property type="match status" value="1"/>
</dbReference>
<dbReference type="EC" id="3.4.24.-" evidence="17"/>
<dbReference type="GO" id="GO:0005737">
    <property type="term" value="C:cytoplasm"/>
    <property type="evidence" value="ECO:0007669"/>
    <property type="project" value="TreeGrafter"/>
</dbReference>
<evidence type="ECO:0000256" key="18">
    <source>
        <dbReference type="SAM" id="MobiDB-lite"/>
    </source>
</evidence>
<keyword evidence="10 16" id="KW-0482">Metalloprotease</keyword>
<keyword evidence="11" id="KW-0472">Membrane</keyword>
<evidence type="ECO:0000256" key="11">
    <source>
        <dbReference type="ARBA" id="ARBA00023136"/>
    </source>
</evidence>
<dbReference type="GO" id="GO:0016020">
    <property type="term" value="C:membrane"/>
    <property type="evidence" value="ECO:0007669"/>
    <property type="project" value="UniProtKB-SubCell"/>
</dbReference>
<feature type="binding site" evidence="16">
    <location>
        <position position="281"/>
    </location>
    <ligand>
        <name>Zn(2+)</name>
        <dbReference type="ChEBI" id="CHEBI:29105"/>
        <note>catalytic</note>
    </ligand>
</feature>
<keyword evidence="20" id="KW-1185">Reference proteome</keyword>
<feature type="binding site" evidence="16">
    <location>
        <position position="203"/>
    </location>
    <ligand>
        <name>Zn(2+)</name>
        <dbReference type="ChEBI" id="CHEBI:29105"/>
        <note>catalytic</note>
    </ligand>
</feature>
<keyword evidence="8 16" id="KW-0862">Zinc</keyword>
<dbReference type="GO" id="GO:0046872">
    <property type="term" value="F:metal ion binding"/>
    <property type="evidence" value="ECO:0007669"/>
    <property type="project" value="UniProtKB-KW"/>
</dbReference>
<dbReference type="VEuPathDB" id="TriTrypDB:BSAL_68785"/>
<comment type="similarity">
    <text evidence="3 17">Belongs to the peptidase M8 family.</text>
</comment>
<evidence type="ECO:0000256" key="1">
    <source>
        <dbReference type="ARBA" id="ARBA00001249"/>
    </source>
</evidence>
<evidence type="ECO:0000256" key="15">
    <source>
        <dbReference type="PIRSR" id="PIRSR601577-1"/>
    </source>
</evidence>
<evidence type="ECO:0000256" key="14">
    <source>
        <dbReference type="ARBA" id="ARBA00023180"/>
    </source>
</evidence>
<dbReference type="GO" id="GO:0006508">
    <property type="term" value="P:proteolysis"/>
    <property type="evidence" value="ECO:0007669"/>
    <property type="project" value="UniProtKB-KW"/>
</dbReference>
<organism evidence="19 20">
    <name type="scientific">Bodo saltans</name>
    <name type="common">Flagellated protozoan</name>
    <dbReference type="NCBI Taxonomy" id="75058"/>
    <lineage>
        <taxon>Eukaryota</taxon>
        <taxon>Discoba</taxon>
        <taxon>Euglenozoa</taxon>
        <taxon>Kinetoplastea</taxon>
        <taxon>Metakinetoplastina</taxon>
        <taxon>Eubodonida</taxon>
        <taxon>Bodonidae</taxon>
        <taxon>Bodo</taxon>
    </lineage>
</organism>
<keyword evidence="6" id="KW-0732">Signal</keyword>
<evidence type="ECO:0000256" key="4">
    <source>
        <dbReference type="ARBA" id="ARBA00022670"/>
    </source>
</evidence>
<keyword evidence="13" id="KW-1015">Disulfide bond</keyword>
<keyword evidence="5 16" id="KW-0479">Metal-binding</keyword>
<evidence type="ECO:0000256" key="9">
    <source>
        <dbReference type="ARBA" id="ARBA00022889"/>
    </source>
</evidence>
<evidence type="ECO:0000256" key="13">
    <source>
        <dbReference type="ARBA" id="ARBA00023157"/>
    </source>
</evidence>
<dbReference type="Gene3D" id="3.10.170.20">
    <property type="match status" value="1"/>
</dbReference>
<dbReference type="Gene3D" id="3.90.132.10">
    <property type="entry name" value="Leishmanolysin , domain 2"/>
    <property type="match status" value="1"/>
</dbReference>
<dbReference type="FunFam" id="3.90.132.10:FF:000001">
    <property type="entry name" value="leishmanolysin-like peptidase isoform X2"/>
    <property type="match status" value="1"/>
</dbReference>
<dbReference type="Proteomes" id="UP000051952">
    <property type="component" value="Unassembled WGS sequence"/>
</dbReference>
<keyword evidence="7 17" id="KW-0378">Hydrolase</keyword>
<gene>
    <name evidence="19" type="ORF">BSAL_68785</name>
</gene>
<evidence type="ECO:0000313" key="20">
    <source>
        <dbReference type="Proteomes" id="UP000051952"/>
    </source>
</evidence>
<dbReference type="InterPro" id="IPR001577">
    <property type="entry name" value="Peptidase_M8"/>
</dbReference>
<dbReference type="GO" id="GO:0007155">
    <property type="term" value="P:cell adhesion"/>
    <property type="evidence" value="ECO:0007669"/>
    <property type="project" value="UniProtKB-KW"/>
</dbReference>
<evidence type="ECO:0000256" key="6">
    <source>
        <dbReference type="ARBA" id="ARBA00022729"/>
    </source>
</evidence>
<feature type="compositionally biased region" description="Pro residues" evidence="18">
    <location>
        <begin position="523"/>
        <end position="537"/>
    </location>
</feature>